<feature type="non-terminal residue" evidence="2">
    <location>
        <position position="1"/>
    </location>
</feature>
<feature type="compositionally biased region" description="Low complexity" evidence="1">
    <location>
        <begin position="8"/>
        <end position="25"/>
    </location>
</feature>
<sequence length="64" mass="6608">GAGGGGPYARRAPGRAPRAARGNRGIARRPRVEPGGASARAPARGRVGAHARALWLRYGRRGPV</sequence>
<name>A0A6J4UH71_9BACT</name>
<evidence type="ECO:0000313" key="2">
    <source>
        <dbReference type="EMBL" id="CAA9547255.1"/>
    </source>
</evidence>
<dbReference type="EMBL" id="CADCWL010000019">
    <property type="protein sequence ID" value="CAA9547255.1"/>
    <property type="molecule type" value="Genomic_DNA"/>
</dbReference>
<organism evidence="2">
    <name type="scientific">uncultured Thermomicrobiales bacterium</name>
    <dbReference type="NCBI Taxonomy" id="1645740"/>
    <lineage>
        <taxon>Bacteria</taxon>
        <taxon>Pseudomonadati</taxon>
        <taxon>Thermomicrobiota</taxon>
        <taxon>Thermomicrobia</taxon>
        <taxon>Thermomicrobiales</taxon>
        <taxon>environmental samples</taxon>
    </lineage>
</organism>
<proteinExistence type="predicted"/>
<feature type="non-terminal residue" evidence="2">
    <location>
        <position position="64"/>
    </location>
</feature>
<dbReference type="AlphaFoldDB" id="A0A6J4UH71"/>
<evidence type="ECO:0000256" key="1">
    <source>
        <dbReference type="SAM" id="MobiDB-lite"/>
    </source>
</evidence>
<gene>
    <name evidence="2" type="ORF">AVDCRST_MAG19-474</name>
</gene>
<feature type="region of interest" description="Disordered" evidence="1">
    <location>
        <begin position="1"/>
        <end position="47"/>
    </location>
</feature>
<reference evidence="2" key="1">
    <citation type="submission" date="2020-02" db="EMBL/GenBank/DDBJ databases">
        <authorList>
            <person name="Meier V. D."/>
        </authorList>
    </citation>
    <scope>NUCLEOTIDE SEQUENCE</scope>
    <source>
        <strain evidence="2">AVDCRST_MAG19</strain>
    </source>
</reference>
<protein>
    <submittedName>
        <fullName evidence="2">Uncharacterized protein</fullName>
    </submittedName>
</protein>
<accession>A0A6J4UH71</accession>
<feature type="compositionally biased region" description="Low complexity" evidence="1">
    <location>
        <begin position="35"/>
        <end position="47"/>
    </location>
</feature>